<keyword evidence="1" id="KW-1133">Transmembrane helix</keyword>
<dbReference type="EMBL" id="PUIB01000012">
    <property type="protein sequence ID" value="PQO36623.1"/>
    <property type="molecule type" value="Genomic_DNA"/>
</dbReference>
<feature type="transmembrane region" description="Helical" evidence="1">
    <location>
        <begin position="46"/>
        <end position="67"/>
    </location>
</feature>
<keyword evidence="1" id="KW-0472">Membrane</keyword>
<organism evidence="2 3">
    <name type="scientific">Blastopirellula marina</name>
    <dbReference type="NCBI Taxonomy" id="124"/>
    <lineage>
        <taxon>Bacteria</taxon>
        <taxon>Pseudomonadati</taxon>
        <taxon>Planctomycetota</taxon>
        <taxon>Planctomycetia</taxon>
        <taxon>Pirellulales</taxon>
        <taxon>Pirellulaceae</taxon>
        <taxon>Blastopirellula</taxon>
    </lineage>
</organism>
<evidence type="ECO:0000313" key="2">
    <source>
        <dbReference type="EMBL" id="PQO36623.1"/>
    </source>
</evidence>
<dbReference type="Proteomes" id="UP000239388">
    <property type="component" value="Unassembled WGS sequence"/>
</dbReference>
<reference evidence="2 3" key="1">
    <citation type="submission" date="2018-02" db="EMBL/GenBank/DDBJ databases">
        <title>Comparative genomes isolates from brazilian mangrove.</title>
        <authorList>
            <person name="Araujo J.E."/>
            <person name="Taketani R.G."/>
            <person name="Silva M.C.P."/>
            <person name="Loureco M.V."/>
            <person name="Andreote F.D."/>
        </authorList>
    </citation>
    <scope>NUCLEOTIDE SEQUENCE [LARGE SCALE GENOMIC DNA]</scope>
    <source>
        <strain evidence="2 3">NAP PRIS-MGV</strain>
    </source>
</reference>
<name>A0A2S8FWT8_9BACT</name>
<feature type="transmembrane region" description="Helical" evidence="1">
    <location>
        <begin position="128"/>
        <end position="147"/>
    </location>
</feature>
<protein>
    <submittedName>
        <fullName evidence="2">Uncharacterized protein</fullName>
    </submittedName>
</protein>
<evidence type="ECO:0000313" key="3">
    <source>
        <dbReference type="Proteomes" id="UP000239388"/>
    </source>
</evidence>
<dbReference type="AlphaFoldDB" id="A0A2S8FWT8"/>
<comment type="caution">
    <text evidence="2">The sequence shown here is derived from an EMBL/GenBank/DDBJ whole genome shotgun (WGS) entry which is preliminary data.</text>
</comment>
<dbReference type="RefSeq" id="WP_105354336.1">
    <property type="nucleotide sequence ID" value="NZ_PUIB01000012.1"/>
</dbReference>
<gene>
    <name evidence="2" type="ORF">C5Y98_11550</name>
</gene>
<dbReference type="OrthoDB" id="303467at2"/>
<proteinExistence type="predicted"/>
<accession>A0A2S8FWT8</accession>
<feature type="transmembrane region" description="Helical" evidence="1">
    <location>
        <begin position="101"/>
        <end position="122"/>
    </location>
</feature>
<keyword evidence="1" id="KW-0812">Transmembrane</keyword>
<sequence length="159" mass="17379">MHACFNVPHRTITIDPQHDNPFASPQTIEDSFFEDEQPSGKLPVTVVLAVLNCFFLGVLFLLVSTIFEDPVGGILLAINCWVCIFGGSILFLGFRTIWSIAITYFGILFLACAGLVLAAFLGVVAETWAMLTFPGLFCGLGLILLAFPGSRRYYGHTNV</sequence>
<evidence type="ECO:0000256" key="1">
    <source>
        <dbReference type="SAM" id="Phobius"/>
    </source>
</evidence>
<feature type="transmembrane region" description="Helical" evidence="1">
    <location>
        <begin position="73"/>
        <end position="94"/>
    </location>
</feature>